<dbReference type="AlphaFoldDB" id="A0A9Q8LEX5"/>
<sequence length="137" mass="15686">MTSQLCANTTTATGVHILKGCSTNAVSRTCSIYRRSRRTLRSVRRIEFHTPEEIEVSFVDAYGSDGLSKICVRSLSDSLRTKRPFPIPDSIELVQQERDKRLRKLEYLVEWTNAEVNKPLDWKVRAILDILTTDEDA</sequence>
<name>A0A9Q8LEX5_PASFU</name>
<accession>A0A9Q8LEX5</accession>
<protein>
    <recommendedName>
        <fullName evidence="3">Chromo domain-containing protein</fullName>
    </recommendedName>
</protein>
<proteinExistence type="predicted"/>
<reference evidence="1" key="1">
    <citation type="submission" date="2021-12" db="EMBL/GenBank/DDBJ databases">
        <authorList>
            <person name="Zaccaron A."/>
            <person name="Stergiopoulos I."/>
        </authorList>
    </citation>
    <scope>NUCLEOTIDE SEQUENCE</scope>
    <source>
        <strain evidence="1">Race5_Kim</strain>
    </source>
</reference>
<dbReference type="KEGG" id="ffu:CLAFUR5_08205"/>
<evidence type="ECO:0000313" key="2">
    <source>
        <dbReference type="Proteomes" id="UP000756132"/>
    </source>
</evidence>
<keyword evidence="2" id="KW-1185">Reference proteome</keyword>
<reference evidence="1" key="2">
    <citation type="journal article" date="2022" name="Microb. Genom.">
        <title>A chromosome-scale genome assembly of the tomato pathogen Cladosporium fulvum reveals a compartmentalized genome architecture and the presence of a dispensable chromosome.</title>
        <authorList>
            <person name="Zaccaron A.Z."/>
            <person name="Chen L.H."/>
            <person name="Samaras A."/>
            <person name="Stergiopoulos I."/>
        </authorList>
    </citation>
    <scope>NUCLEOTIDE SEQUENCE</scope>
    <source>
        <strain evidence="1">Race5_Kim</strain>
    </source>
</reference>
<organism evidence="1 2">
    <name type="scientific">Passalora fulva</name>
    <name type="common">Tomato leaf mold</name>
    <name type="synonym">Cladosporium fulvum</name>
    <dbReference type="NCBI Taxonomy" id="5499"/>
    <lineage>
        <taxon>Eukaryota</taxon>
        <taxon>Fungi</taxon>
        <taxon>Dikarya</taxon>
        <taxon>Ascomycota</taxon>
        <taxon>Pezizomycotina</taxon>
        <taxon>Dothideomycetes</taxon>
        <taxon>Dothideomycetidae</taxon>
        <taxon>Mycosphaerellales</taxon>
        <taxon>Mycosphaerellaceae</taxon>
        <taxon>Fulvia</taxon>
    </lineage>
</organism>
<evidence type="ECO:0008006" key="3">
    <source>
        <dbReference type="Google" id="ProtNLM"/>
    </source>
</evidence>
<dbReference type="EMBL" id="CP090165">
    <property type="protein sequence ID" value="UJO15428.1"/>
    <property type="molecule type" value="Genomic_DNA"/>
</dbReference>
<dbReference type="RefSeq" id="XP_047759794.1">
    <property type="nucleotide sequence ID" value="XM_047907353.1"/>
</dbReference>
<evidence type="ECO:0000313" key="1">
    <source>
        <dbReference type="EMBL" id="UJO15428.1"/>
    </source>
</evidence>
<dbReference type="Proteomes" id="UP000756132">
    <property type="component" value="Chromosome 3"/>
</dbReference>
<dbReference type="GeneID" id="71988083"/>
<gene>
    <name evidence="1" type="ORF">CLAFUR5_08205</name>
</gene>